<keyword evidence="4" id="KW-0511">Multifunctional enzyme</keyword>
<dbReference type="InterPro" id="IPR013216">
    <property type="entry name" value="Methyltransf_11"/>
</dbReference>
<dbReference type="EMBL" id="CAQQ02003536">
    <property type="status" value="NOT_ANNOTATED_CDS"/>
    <property type="molecule type" value="Genomic_DNA"/>
</dbReference>
<dbReference type="EnsemblMetazoa" id="MESCA006262-RA">
    <property type="protein sequence ID" value="MESCA006262-PA"/>
    <property type="gene ID" value="MESCA006262"/>
</dbReference>
<reference evidence="7" key="1">
    <citation type="submission" date="2013-02" db="EMBL/GenBank/DDBJ databases">
        <authorList>
            <person name="Hughes D."/>
        </authorList>
    </citation>
    <scope>NUCLEOTIDE SEQUENCE</scope>
    <source>
        <strain>Durham</strain>
        <strain evidence="7">NC isolate 2 -- Noor lab</strain>
    </source>
</reference>
<keyword evidence="3" id="KW-0808">Transferase</keyword>
<dbReference type="GO" id="GO:0008168">
    <property type="term" value="F:methyltransferase activity"/>
    <property type="evidence" value="ECO:0007669"/>
    <property type="project" value="UniProtKB-KW"/>
</dbReference>
<dbReference type="Gene3D" id="3.40.50.150">
    <property type="entry name" value="Vaccinia Virus protein VP39"/>
    <property type="match status" value="1"/>
</dbReference>
<dbReference type="STRING" id="36166.T1GRH7"/>
<name>T1GRH7_MEGSC</name>
<dbReference type="AlphaFoldDB" id="T1GRH7"/>
<dbReference type="OMA" id="QMNERNT"/>
<dbReference type="PANTHER" id="PTHR12176">
    <property type="entry name" value="SAM-DEPENDENT METHYLTRANSFERASE SUPERFAMILY PROTEIN"/>
    <property type="match status" value="1"/>
</dbReference>
<dbReference type="PANTHER" id="PTHR12176:SF78">
    <property type="entry name" value="EEF1A LYSINE AND N-TERMINAL METHYLTRANSFERASE"/>
    <property type="match status" value="1"/>
</dbReference>
<sequence>MDMYDCGFQNMTNIDISEVVIKQMKELNKNKRPVMKFLQMDATSMSFLNEDFTVVLDKGTLDALMTDENQETISTVTKYCNEICRVLKTGGRYVCISLLQEHILKFLLAYFPAHGCMFRVIRCFDAEQKTLESSSDDVMAMPVFVVVITKFKALPTPILETCLGGDKIQRKAALVCNGLAKGNLLDCNEVKMDLLKKTSEGESPRYTVYILDQPYSRGNGKYAVFIVPQGREIEWMFSTPEGRKKVLSSAKHNRLAIVVMHRDQKYESLDDVKNELNDSVRNFAPRGLKDLIPYLTIGSDVGHRETLISGFSNLSGEFRIEEVEGNNGQLFRRLIFLNNQFVIQSEALIQTSKYAFLFQKLRGYRSPNPIRFLFGSTLF</sequence>
<dbReference type="GO" id="GO:0032259">
    <property type="term" value="P:methylation"/>
    <property type="evidence" value="ECO:0007669"/>
    <property type="project" value="UniProtKB-KW"/>
</dbReference>
<evidence type="ECO:0000256" key="2">
    <source>
        <dbReference type="ARBA" id="ARBA00022603"/>
    </source>
</evidence>
<accession>T1GRH7</accession>
<evidence type="ECO:0000256" key="3">
    <source>
        <dbReference type="ARBA" id="ARBA00022679"/>
    </source>
</evidence>
<keyword evidence="7" id="KW-1185">Reference proteome</keyword>
<proteinExistence type="inferred from homology"/>
<reference evidence="6" key="2">
    <citation type="submission" date="2015-06" db="UniProtKB">
        <authorList>
            <consortium name="EnsemblMetazoa"/>
        </authorList>
    </citation>
    <scope>IDENTIFICATION</scope>
</reference>
<dbReference type="Pfam" id="PF08241">
    <property type="entry name" value="Methyltransf_11"/>
    <property type="match status" value="1"/>
</dbReference>
<feature type="domain" description="Methyltransferase type 11" evidence="5">
    <location>
        <begin position="9"/>
        <end position="95"/>
    </location>
</feature>
<keyword evidence="2" id="KW-0489">Methyltransferase</keyword>
<evidence type="ECO:0000313" key="6">
    <source>
        <dbReference type="EnsemblMetazoa" id="MESCA006262-PA"/>
    </source>
</evidence>
<dbReference type="SUPFAM" id="SSF53335">
    <property type="entry name" value="S-adenosyl-L-methionine-dependent methyltransferases"/>
    <property type="match status" value="1"/>
</dbReference>
<evidence type="ECO:0000256" key="4">
    <source>
        <dbReference type="ARBA" id="ARBA00023268"/>
    </source>
</evidence>
<dbReference type="CDD" id="cd02440">
    <property type="entry name" value="AdoMet_MTases"/>
    <property type="match status" value="1"/>
</dbReference>
<dbReference type="InterPro" id="IPR029063">
    <property type="entry name" value="SAM-dependent_MTases_sf"/>
</dbReference>
<evidence type="ECO:0000259" key="5">
    <source>
        <dbReference type="Pfam" id="PF08241"/>
    </source>
</evidence>
<dbReference type="InterPro" id="IPR051419">
    <property type="entry name" value="Lys/N-term_MeTrsfase_sf"/>
</dbReference>
<comment type="similarity">
    <text evidence="1">Belongs to the methyltransferase superfamily.</text>
</comment>
<dbReference type="EMBL" id="CAQQ02003537">
    <property type="status" value="NOT_ANNOTATED_CDS"/>
    <property type="molecule type" value="Genomic_DNA"/>
</dbReference>
<organism evidence="6 7">
    <name type="scientific">Megaselia scalaris</name>
    <name type="common">Humpbacked fly</name>
    <name type="synonym">Phora scalaris</name>
    <dbReference type="NCBI Taxonomy" id="36166"/>
    <lineage>
        <taxon>Eukaryota</taxon>
        <taxon>Metazoa</taxon>
        <taxon>Ecdysozoa</taxon>
        <taxon>Arthropoda</taxon>
        <taxon>Hexapoda</taxon>
        <taxon>Insecta</taxon>
        <taxon>Pterygota</taxon>
        <taxon>Neoptera</taxon>
        <taxon>Endopterygota</taxon>
        <taxon>Diptera</taxon>
        <taxon>Brachycera</taxon>
        <taxon>Muscomorpha</taxon>
        <taxon>Platypezoidea</taxon>
        <taxon>Phoridae</taxon>
        <taxon>Megaseliini</taxon>
        <taxon>Megaselia</taxon>
    </lineage>
</organism>
<evidence type="ECO:0000256" key="1">
    <source>
        <dbReference type="ARBA" id="ARBA00008361"/>
    </source>
</evidence>
<protein>
    <recommendedName>
        <fullName evidence="5">Methyltransferase type 11 domain-containing protein</fullName>
    </recommendedName>
</protein>
<dbReference type="Proteomes" id="UP000015102">
    <property type="component" value="Unassembled WGS sequence"/>
</dbReference>
<dbReference type="EMBL" id="CAQQ02003535">
    <property type="status" value="NOT_ANNOTATED_CDS"/>
    <property type="molecule type" value="Genomic_DNA"/>
</dbReference>
<evidence type="ECO:0000313" key="7">
    <source>
        <dbReference type="Proteomes" id="UP000015102"/>
    </source>
</evidence>
<dbReference type="HOGENOM" id="CLU_010025_1_0_1"/>